<reference evidence="2 3" key="1">
    <citation type="journal article" date="2018" name="Front. Plant Sci.">
        <title>Red Clover (Trifolium pratense) and Zigzag Clover (T. medium) - A Picture of Genomic Similarities and Differences.</title>
        <authorList>
            <person name="Dluhosova J."/>
            <person name="Istvanek J."/>
            <person name="Nedelnik J."/>
            <person name="Repkova J."/>
        </authorList>
    </citation>
    <scope>NUCLEOTIDE SEQUENCE [LARGE SCALE GENOMIC DNA]</scope>
    <source>
        <strain evidence="3">cv. 10/8</strain>
        <tissue evidence="2">Leaf</tissue>
    </source>
</reference>
<proteinExistence type="predicted"/>
<dbReference type="EMBL" id="LXQA010383344">
    <property type="protein sequence ID" value="MCI48226.1"/>
    <property type="molecule type" value="Genomic_DNA"/>
</dbReference>
<feature type="transmembrane region" description="Helical" evidence="1">
    <location>
        <begin position="40"/>
        <end position="57"/>
    </location>
</feature>
<organism evidence="2 3">
    <name type="scientific">Trifolium medium</name>
    <dbReference type="NCBI Taxonomy" id="97028"/>
    <lineage>
        <taxon>Eukaryota</taxon>
        <taxon>Viridiplantae</taxon>
        <taxon>Streptophyta</taxon>
        <taxon>Embryophyta</taxon>
        <taxon>Tracheophyta</taxon>
        <taxon>Spermatophyta</taxon>
        <taxon>Magnoliopsida</taxon>
        <taxon>eudicotyledons</taxon>
        <taxon>Gunneridae</taxon>
        <taxon>Pentapetalae</taxon>
        <taxon>rosids</taxon>
        <taxon>fabids</taxon>
        <taxon>Fabales</taxon>
        <taxon>Fabaceae</taxon>
        <taxon>Papilionoideae</taxon>
        <taxon>50 kb inversion clade</taxon>
        <taxon>NPAAA clade</taxon>
        <taxon>Hologalegina</taxon>
        <taxon>IRL clade</taxon>
        <taxon>Trifolieae</taxon>
        <taxon>Trifolium</taxon>
    </lineage>
</organism>
<keyword evidence="1" id="KW-1133">Transmembrane helix</keyword>
<sequence>EFGVISRSRDDFKVEGLKLNCAGKSGLFVESRRARMQSRLARIAVLFFYCMLLWLLPADSRPVYAYEPFTK</sequence>
<keyword evidence="1" id="KW-0812">Transmembrane</keyword>
<protein>
    <submittedName>
        <fullName evidence="2">Uncharacterized protein</fullName>
    </submittedName>
</protein>
<keyword evidence="3" id="KW-1185">Reference proteome</keyword>
<keyword evidence="1" id="KW-0472">Membrane</keyword>
<evidence type="ECO:0000256" key="1">
    <source>
        <dbReference type="SAM" id="Phobius"/>
    </source>
</evidence>
<evidence type="ECO:0000313" key="2">
    <source>
        <dbReference type="EMBL" id="MCI48226.1"/>
    </source>
</evidence>
<feature type="non-terminal residue" evidence="2">
    <location>
        <position position="1"/>
    </location>
</feature>
<accession>A0A392SK31</accession>
<comment type="caution">
    <text evidence="2">The sequence shown here is derived from an EMBL/GenBank/DDBJ whole genome shotgun (WGS) entry which is preliminary data.</text>
</comment>
<dbReference type="Proteomes" id="UP000265520">
    <property type="component" value="Unassembled WGS sequence"/>
</dbReference>
<dbReference type="AlphaFoldDB" id="A0A392SK31"/>
<evidence type="ECO:0000313" key="3">
    <source>
        <dbReference type="Proteomes" id="UP000265520"/>
    </source>
</evidence>
<name>A0A392SK31_9FABA</name>